<dbReference type="RefSeq" id="WP_168058321.1">
    <property type="nucleotide sequence ID" value="NZ_VTOW01000001.1"/>
</dbReference>
<gene>
    <name evidence="1" type="ORF">MNODULE_04750</name>
</gene>
<evidence type="ECO:0008006" key="3">
    <source>
        <dbReference type="Google" id="ProtNLM"/>
    </source>
</evidence>
<organism evidence="1 2">
    <name type="scientific">Candidatus Manganitrophus noduliformans</name>
    <dbReference type="NCBI Taxonomy" id="2606439"/>
    <lineage>
        <taxon>Bacteria</taxon>
        <taxon>Pseudomonadati</taxon>
        <taxon>Nitrospirota</taxon>
        <taxon>Nitrospiria</taxon>
        <taxon>Candidatus Troglogloeales</taxon>
        <taxon>Candidatus Manganitrophaceae</taxon>
        <taxon>Candidatus Manganitrophus</taxon>
    </lineage>
</organism>
<dbReference type="EMBL" id="VTOW01000001">
    <property type="protein sequence ID" value="NKE70052.1"/>
    <property type="molecule type" value="Genomic_DNA"/>
</dbReference>
<keyword evidence="2" id="KW-1185">Reference proteome</keyword>
<name>A0A7X6DMX4_9BACT</name>
<reference evidence="1 2" key="1">
    <citation type="journal article" date="2020" name="Nature">
        <title>Bacterial chemolithoautotrophy via manganese oxidation.</title>
        <authorList>
            <person name="Yu H."/>
            <person name="Leadbetter J.R."/>
        </authorList>
    </citation>
    <scope>NUCLEOTIDE SEQUENCE [LARGE SCALE GENOMIC DNA]</scope>
    <source>
        <strain evidence="1 2">Mn-1</strain>
    </source>
</reference>
<dbReference type="InterPro" id="IPR035897">
    <property type="entry name" value="Toll_tir_struct_dom_sf"/>
</dbReference>
<dbReference type="SUPFAM" id="SSF52200">
    <property type="entry name" value="Toll/Interleukin receptor TIR domain"/>
    <property type="match status" value="1"/>
</dbReference>
<dbReference type="AlphaFoldDB" id="A0A7X6DMX4"/>
<proteinExistence type="predicted"/>
<protein>
    <recommendedName>
        <fullName evidence="3">TIR domain-containing protein</fullName>
    </recommendedName>
</protein>
<evidence type="ECO:0000313" key="1">
    <source>
        <dbReference type="EMBL" id="NKE70052.1"/>
    </source>
</evidence>
<comment type="caution">
    <text evidence="1">The sequence shown here is derived from an EMBL/GenBank/DDBJ whole genome shotgun (WGS) entry which is preliminary data.</text>
</comment>
<evidence type="ECO:0000313" key="2">
    <source>
        <dbReference type="Proteomes" id="UP000534783"/>
    </source>
</evidence>
<accession>A0A7X6DMX4</accession>
<sequence>MPRVFVSYVHEDKEIVQAIQSLLVDTLKLEADVFLSADQTQILAGHIWLDRISNSGDTILNSWPCLS</sequence>
<dbReference type="Proteomes" id="UP000534783">
    <property type="component" value="Unassembled WGS sequence"/>
</dbReference>